<feature type="compositionally biased region" description="Basic residues" evidence="1">
    <location>
        <begin position="388"/>
        <end position="401"/>
    </location>
</feature>
<proteinExistence type="predicted"/>
<evidence type="ECO:0000256" key="1">
    <source>
        <dbReference type="SAM" id="MobiDB-lite"/>
    </source>
</evidence>
<dbReference type="AlphaFoldDB" id="A0A0D2IYD2"/>
<reference evidence="2 3" key="1">
    <citation type="submission" date="2015-01" db="EMBL/GenBank/DDBJ databases">
        <title>The Genome Sequence of Rhinocladiella mackenzie CBS 650.93.</title>
        <authorList>
            <consortium name="The Broad Institute Genomics Platform"/>
            <person name="Cuomo C."/>
            <person name="de Hoog S."/>
            <person name="Gorbushina A."/>
            <person name="Stielow B."/>
            <person name="Teixiera M."/>
            <person name="Abouelleil A."/>
            <person name="Chapman S.B."/>
            <person name="Priest M."/>
            <person name="Young S.K."/>
            <person name="Wortman J."/>
            <person name="Nusbaum C."/>
            <person name="Birren B."/>
        </authorList>
    </citation>
    <scope>NUCLEOTIDE SEQUENCE [LARGE SCALE GENOMIC DNA]</scope>
    <source>
        <strain evidence="2 3">CBS 650.93</strain>
    </source>
</reference>
<keyword evidence="3" id="KW-1185">Reference proteome</keyword>
<organism evidence="2 3">
    <name type="scientific">Rhinocladiella mackenziei CBS 650.93</name>
    <dbReference type="NCBI Taxonomy" id="1442369"/>
    <lineage>
        <taxon>Eukaryota</taxon>
        <taxon>Fungi</taxon>
        <taxon>Dikarya</taxon>
        <taxon>Ascomycota</taxon>
        <taxon>Pezizomycotina</taxon>
        <taxon>Eurotiomycetes</taxon>
        <taxon>Chaetothyriomycetidae</taxon>
        <taxon>Chaetothyriales</taxon>
        <taxon>Herpotrichiellaceae</taxon>
        <taxon>Rhinocladiella</taxon>
    </lineage>
</organism>
<dbReference type="OrthoDB" id="3485856at2759"/>
<accession>A0A0D2IYD2</accession>
<feature type="compositionally biased region" description="Basic and acidic residues" evidence="1">
    <location>
        <begin position="347"/>
        <end position="387"/>
    </location>
</feature>
<dbReference type="Proteomes" id="UP000053617">
    <property type="component" value="Unassembled WGS sequence"/>
</dbReference>
<dbReference type="GeneID" id="25291123"/>
<dbReference type="RefSeq" id="XP_013275532.1">
    <property type="nucleotide sequence ID" value="XM_013420078.1"/>
</dbReference>
<dbReference type="VEuPathDB" id="FungiDB:Z518_03052"/>
<feature type="region of interest" description="Disordered" evidence="1">
    <location>
        <begin position="20"/>
        <end position="66"/>
    </location>
</feature>
<dbReference type="STRING" id="1442369.A0A0D2IYD2"/>
<protein>
    <submittedName>
        <fullName evidence="2">Uncharacterized protein</fullName>
    </submittedName>
</protein>
<name>A0A0D2IYD2_9EURO</name>
<feature type="compositionally biased region" description="Basic residues" evidence="1">
    <location>
        <begin position="49"/>
        <end position="66"/>
    </location>
</feature>
<evidence type="ECO:0000313" key="2">
    <source>
        <dbReference type="EMBL" id="KIX08396.1"/>
    </source>
</evidence>
<evidence type="ECO:0000313" key="3">
    <source>
        <dbReference type="Proteomes" id="UP000053617"/>
    </source>
</evidence>
<dbReference type="EMBL" id="KN847476">
    <property type="protein sequence ID" value="KIX08396.1"/>
    <property type="molecule type" value="Genomic_DNA"/>
</dbReference>
<feature type="compositionally biased region" description="Polar residues" evidence="1">
    <location>
        <begin position="20"/>
        <end position="32"/>
    </location>
</feature>
<feature type="region of interest" description="Disordered" evidence="1">
    <location>
        <begin position="338"/>
        <end position="401"/>
    </location>
</feature>
<sequence length="401" mass="45729">MSSMSSTILPARATKLSSTPFLPRSLLTSPPSEHSLRKQDSGTPDLSTRKSRKQKQGKRKGKHHGLKTIFKQVEKRKIGRGFFAVPWLRFKLSPSEFEHFEQHYQEDGFVQHKLRYDYFPSAHLFVLRMACSVHEYLASSVVVDILQQLRVIARRADSTGEFVKKIGSAAITFNDPTLSKHSPDGSFRHIEARYPGVVIEVSYSQKRRDLPRLADDYILGSDAEIRAVVGLDLDYRGKRATVSIWRPRIQVNAAGEKELVAHKSLADQEFRSEDGNQIGDPQVGLRLRLEDFALKAYADGDASLDDEVFIPAHDLFTYLNDAEEFDRSCRASSKYKAIEPGTRKRARESTPPEELVHDDEARFAEEEKRAEERESHGESSYHGDSRPQPRRKQPKRQSHRS</sequence>
<gene>
    <name evidence="2" type="ORF">Z518_03052</name>
</gene>
<dbReference type="HOGENOM" id="CLU_044860_2_0_1"/>